<feature type="transmembrane region" description="Helical" evidence="8">
    <location>
        <begin position="75"/>
        <end position="98"/>
    </location>
</feature>
<comment type="subcellular location">
    <subcellularLocation>
        <location evidence="1">Cell membrane</location>
        <topology evidence="1">Multi-pass membrane protein</topology>
    </subcellularLocation>
</comment>
<dbReference type="AlphaFoldDB" id="A0A4R1H402"/>
<feature type="transmembrane region" description="Helical" evidence="8">
    <location>
        <begin position="301"/>
        <end position="323"/>
    </location>
</feature>
<dbReference type="Pfam" id="PF00664">
    <property type="entry name" value="ABC_membrane"/>
    <property type="match status" value="1"/>
</dbReference>
<feature type="domain" description="ABC transporter" evidence="9">
    <location>
        <begin position="362"/>
        <end position="596"/>
    </location>
</feature>
<dbReference type="InterPro" id="IPR036640">
    <property type="entry name" value="ABC1_TM_sf"/>
</dbReference>
<evidence type="ECO:0000313" key="12">
    <source>
        <dbReference type="Proteomes" id="UP000294546"/>
    </source>
</evidence>
<gene>
    <name evidence="11" type="ORF">CLV83_0168</name>
</gene>
<name>A0A4R1H402_9GAMM</name>
<dbReference type="Pfam" id="PF00005">
    <property type="entry name" value="ABC_tran"/>
    <property type="match status" value="1"/>
</dbReference>
<feature type="domain" description="ABC transmembrane type-1" evidence="10">
    <location>
        <begin position="44"/>
        <end position="328"/>
    </location>
</feature>
<keyword evidence="2" id="KW-0813">Transport</keyword>
<dbReference type="InterPro" id="IPR039421">
    <property type="entry name" value="Type_1_exporter"/>
</dbReference>
<evidence type="ECO:0000313" key="11">
    <source>
        <dbReference type="EMBL" id="TCK16394.1"/>
    </source>
</evidence>
<dbReference type="GO" id="GO:0140359">
    <property type="term" value="F:ABC-type transporter activity"/>
    <property type="evidence" value="ECO:0007669"/>
    <property type="project" value="InterPro"/>
</dbReference>
<dbReference type="CDD" id="cd18582">
    <property type="entry name" value="ABC_6TM_ATM1_ABCB7"/>
    <property type="match status" value="1"/>
</dbReference>
<dbReference type="OrthoDB" id="9806127at2"/>
<dbReference type="InterPro" id="IPR003439">
    <property type="entry name" value="ABC_transporter-like_ATP-bd"/>
</dbReference>
<dbReference type="PROSITE" id="PS50929">
    <property type="entry name" value="ABC_TM1F"/>
    <property type="match status" value="1"/>
</dbReference>
<dbReference type="RefSeq" id="WP_132286162.1">
    <property type="nucleotide sequence ID" value="NZ_SMFU01000003.1"/>
</dbReference>
<feature type="transmembrane region" description="Helical" evidence="8">
    <location>
        <begin position="184"/>
        <end position="204"/>
    </location>
</feature>
<dbReference type="SUPFAM" id="SSF90123">
    <property type="entry name" value="ABC transporter transmembrane region"/>
    <property type="match status" value="1"/>
</dbReference>
<dbReference type="PROSITE" id="PS50893">
    <property type="entry name" value="ABC_TRANSPORTER_2"/>
    <property type="match status" value="1"/>
</dbReference>
<evidence type="ECO:0000256" key="5">
    <source>
        <dbReference type="ARBA" id="ARBA00022840"/>
    </source>
</evidence>
<dbReference type="PANTHER" id="PTHR24221">
    <property type="entry name" value="ATP-BINDING CASSETTE SUB-FAMILY B"/>
    <property type="match status" value="1"/>
</dbReference>
<dbReference type="GO" id="GO:0034040">
    <property type="term" value="F:ATPase-coupled lipid transmembrane transporter activity"/>
    <property type="evidence" value="ECO:0007669"/>
    <property type="project" value="TreeGrafter"/>
</dbReference>
<evidence type="ECO:0000256" key="7">
    <source>
        <dbReference type="ARBA" id="ARBA00023136"/>
    </source>
</evidence>
<evidence type="ECO:0000256" key="2">
    <source>
        <dbReference type="ARBA" id="ARBA00022448"/>
    </source>
</evidence>
<dbReference type="Proteomes" id="UP000294546">
    <property type="component" value="Unassembled WGS sequence"/>
</dbReference>
<evidence type="ECO:0000256" key="8">
    <source>
        <dbReference type="SAM" id="Phobius"/>
    </source>
</evidence>
<dbReference type="Gene3D" id="3.40.50.300">
    <property type="entry name" value="P-loop containing nucleotide triphosphate hydrolases"/>
    <property type="match status" value="1"/>
</dbReference>
<dbReference type="GO" id="GO:0016887">
    <property type="term" value="F:ATP hydrolysis activity"/>
    <property type="evidence" value="ECO:0007669"/>
    <property type="project" value="InterPro"/>
</dbReference>
<keyword evidence="12" id="KW-1185">Reference proteome</keyword>
<evidence type="ECO:0000256" key="3">
    <source>
        <dbReference type="ARBA" id="ARBA00022692"/>
    </source>
</evidence>
<evidence type="ECO:0000256" key="6">
    <source>
        <dbReference type="ARBA" id="ARBA00022989"/>
    </source>
</evidence>
<dbReference type="GO" id="GO:0005886">
    <property type="term" value="C:plasma membrane"/>
    <property type="evidence" value="ECO:0007669"/>
    <property type="project" value="UniProtKB-SubCell"/>
</dbReference>
<keyword evidence="3 8" id="KW-0812">Transmembrane</keyword>
<dbReference type="GO" id="GO:0005524">
    <property type="term" value="F:ATP binding"/>
    <property type="evidence" value="ECO:0007669"/>
    <property type="project" value="UniProtKB-KW"/>
</dbReference>
<comment type="caution">
    <text evidence="11">The sequence shown here is derived from an EMBL/GenBank/DDBJ whole genome shotgun (WGS) entry which is preliminary data.</text>
</comment>
<keyword evidence="7 8" id="KW-0472">Membrane</keyword>
<evidence type="ECO:0000259" key="10">
    <source>
        <dbReference type="PROSITE" id="PS50929"/>
    </source>
</evidence>
<dbReference type="FunFam" id="3.40.50.300:FF:000186">
    <property type="entry name" value="ATP-binding cassette sub-family B member 7, mitochondrial"/>
    <property type="match status" value="1"/>
</dbReference>
<dbReference type="EMBL" id="SMFU01000003">
    <property type="protein sequence ID" value="TCK16394.1"/>
    <property type="molecule type" value="Genomic_DNA"/>
</dbReference>
<evidence type="ECO:0000256" key="4">
    <source>
        <dbReference type="ARBA" id="ARBA00022741"/>
    </source>
</evidence>
<accession>A0A4R1H402</accession>
<keyword evidence="5 11" id="KW-0067">ATP-binding</keyword>
<dbReference type="SUPFAM" id="SSF52540">
    <property type="entry name" value="P-loop containing nucleoside triphosphate hydrolases"/>
    <property type="match status" value="1"/>
</dbReference>
<sequence length="608" mass="68525">MSRGSRRHQHSPSASREPAGLNEAWDVLKTIWPYLWEFRARMGVAFVLLVLAKVATVTMPWALKHIVDSLDRTQHQIIAVPLLMLAFYGVLRFGSVFFSEARDAVFSRITERAMRRMVLRVFRHLHALELEFHLSRQTGGISRDIDRGGNGFGFLMRMLVFNIVPTLIEITMVAGILLINFSPWYALIILVSVGIYIYFTITTTEWRNRFVREMNQLDSETNTRAIDSLLNYETVKYFNNEHYEAERYDGNLARWESARLKTRMTLMLLNSGQALIIATGMALLLWLAAQDVVNGEMTLGSLVMINAYILQLFMPLNFLGMVYREIRRALTDIENMFGLLKKAPSVSDEPDAPPLKVIQGAIEFREVNFAYHAERPILKNLSFKVNPGEKVAVVGPSGAGKSTLARLLFRFYDLQSGEILIDNQPINRVSQLSLRQAIGVVPQDTVLFNDTIFSNVAYGRPEAAPEEVNTAIRMANLDRFIEALPEGPDTRVGERGLKVSGGEKQRIAIARVILKKPPILLFDEATSALDSATEKAILSSLNSLAKNHTSLVIAHRLSTIIDADQILVMDSGEIIERGTHQQLMNMNGRYAAMWRLQQDNPDESTATL</sequence>
<keyword evidence="4" id="KW-0547">Nucleotide-binding</keyword>
<keyword evidence="6 8" id="KW-1133">Transmembrane helix</keyword>
<dbReference type="PROSITE" id="PS00211">
    <property type="entry name" value="ABC_TRANSPORTER_1"/>
    <property type="match status" value="1"/>
</dbReference>
<dbReference type="PANTHER" id="PTHR24221:SF632">
    <property type="entry name" value="ATP-DEPENDENT LIPID A-CORE FLIPPASE"/>
    <property type="match status" value="1"/>
</dbReference>
<feature type="transmembrane region" description="Helical" evidence="8">
    <location>
        <begin position="44"/>
        <end position="63"/>
    </location>
</feature>
<reference evidence="11 12" key="1">
    <citation type="submission" date="2019-03" db="EMBL/GenBank/DDBJ databases">
        <title>Genomic Encyclopedia of Archaeal and Bacterial Type Strains, Phase II (KMG-II): from individual species to whole genera.</title>
        <authorList>
            <person name="Goeker M."/>
        </authorList>
    </citation>
    <scope>NUCLEOTIDE SEQUENCE [LARGE SCALE GENOMIC DNA]</scope>
    <source>
        <strain evidence="11 12">DSM 27697</strain>
    </source>
</reference>
<feature type="transmembrane region" description="Helical" evidence="8">
    <location>
        <begin position="266"/>
        <end position="289"/>
    </location>
</feature>
<dbReference type="Gene3D" id="1.20.1560.10">
    <property type="entry name" value="ABC transporter type 1, transmembrane domain"/>
    <property type="match status" value="1"/>
</dbReference>
<dbReference type="InterPro" id="IPR003593">
    <property type="entry name" value="AAA+_ATPase"/>
</dbReference>
<protein>
    <submittedName>
        <fullName evidence="11">ATP-binding cassette subfamily B protein</fullName>
    </submittedName>
</protein>
<evidence type="ECO:0000259" key="9">
    <source>
        <dbReference type="PROSITE" id="PS50893"/>
    </source>
</evidence>
<evidence type="ECO:0000256" key="1">
    <source>
        <dbReference type="ARBA" id="ARBA00004651"/>
    </source>
</evidence>
<feature type="transmembrane region" description="Helical" evidence="8">
    <location>
        <begin position="159"/>
        <end position="178"/>
    </location>
</feature>
<dbReference type="InterPro" id="IPR011527">
    <property type="entry name" value="ABC1_TM_dom"/>
</dbReference>
<organism evidence="11 12">
    <name type="scientific">Marinobacterium mangrovicola</name>
    <dbReference type="NCBI Taxonomy" id="1476959"/>
    <lineage>
        <taxon>Bacteria</taxon>
        <taxon>Pseudomonadati</taxon>
        <taxon>Pseudomonadota</taxon>
        <taxon>Gammaproteobacteria</taxon>
        <taxon>Oceanospirillales</taxon>
        <taxon>Oceanospirillaceae</taxon>
        <taxon>Marinobacterium</taxon>
    </lineage>
</organism>
<proteinExistence type="predicted"/>
<dbReference type="InterPro" id="IPR027417">
    <property type="entry name" value="P-loop_NTPase"/>
</dbReference>
<dbReference type="SMART" id="SM00382">
    <property type="entry name" value="AAA"/>
    <property type="match status" value="1"/>
</dbReference>
<dbReference type="InterPro" id="IPR017871">
    <property type="entry name" value="ABC_transporter-like_CS"/>
</dbReference>